<dbReference type="AlphaFoldDB" id="A0AAU9D2Z8"/>
<reference evidence="1" key="1">
    <citation type="submission" date="2021-11" db="EMBL/GenBank/DDBJ databases">
        <title>Complete genome sequence of Atopobiaceae bacterium TOC12.</title>
        <authorList>
            <person name="Morinaga K."/>
            <person name="Kusada H."/>
            <person name="Tamaki H."/>
        </authorList>
    </citation>
    <scope>NUCLEOTIDE SEQUENCE</scope>
    <source>
        <strain evidence="1">TOC12</strain>
    </source>
</reference>
<sequence length="83" mass="8899">MAPLALAEGAGLREAARKAKTARAKAVREAIAIKHRTWGLDTLGLRTAAQITAACLGVAKQQNARSLIGRPRILLERLFAEKP</sequence>
<organism evidence="1 2">
    <name type="scientific">Leptogranulimonas caecicola</name>
    <dbReference type="NCBI Taxonomy" id="2894156"/>
    <lineage>
        <taxon>Bacteria</taxon>
        <taxon>Bacillati</taxon>
        <taxon>Actinomycetota</taxon>
        <taxon>Coriobacteriia</taxon>
        <taxon>Coriobacteriales</taxon>
        <taxon>Kribbibacteriaceae</taxon>
        <taxon>Leptogranulimonas</taxon>
    </lineage>
</organism>
<evidence type="ECO:0000313" key="2">
    <source>
        <dbReference type="Proteomes" id="UP001431186"/>
    </source>
</evidence>
<dbReference type="Proteomes" id="UP001431186">
    <property type="component" value="Chromosome"/>
</dbReference>
<gene>
    <name evidence="1" type="ORF">ATTO_06310</name>
</gene>
<accession>A0AAU9D2Z8</accession>
<keyword evidence="2" id="KW-1185">Reference proteome</keyword>
<name>A0AAU9D2Z8_9ACTN</name>
<protein>
    <submittedName>
        <fullName evidence="1">Uncharacterized protein</fullName>
    </submittedName>
</protein>
<dbReference type="KEGG" id="lcal:ATTO_06310"/>
<proteinExistence type="predicted"/>
<dbReference type="EMBL" id="AP025285">
    <property type="protein sequence ID" value="BDC90759.1"/>
    <property type="molecule type" value="Genomic_DNA"/>
</dbReference>
<evidence type="ECO:0000313" key="1">
    <source>
        <dbReference type="EMBL" id="BDC90759.1"/>
    </source>
</evidence>